<dbReference type="GO" id="GO:0005737">
    <property type="term" value="C:cytoplasm"/>
    <property type="evidence" value="ECO:0007669"/>
    <property type="project" value="TreeGrafter"/>
</dbReference>
<feature type="domain" description="NAD-dependent epimerase/dehydratase" evidence="1">
    <location>
        <begin position="9"/>
        <end position="216"/>
    </location>
</feature>
<keyword evidence="3" id="KW-1185">Reference proteome</keyword>
<dbReference type="InterPro" id="IPR001509">
    <property type="entry name" value="Epimerase_deHydtase"/>
</dbReference>
<evidence type="ECO:0000313" key="3">
    <source>
        <dbReference type="Proteomes" id="UP000290365"/>
    </source>
</evidence>
<gene>
    <name evidence="2" type="ORF">EPA93_25480</name>
</gene>
<accession>A0A4P6JU51</accession>
<dbReference type="GO" id="GO:0004029">
    <property type="term" value="F:aldehyde dehydrogenase (NAD+) activity"/>
    <property type="evidence" value="ECO:0007669"/>
    <property type="project" value="TreeGrafter"/>
</dbReference>
<dbReference type="SUPFAM" id="SSF51735">
    <property type="entry name" value="NAD(P)-binding Rossmann-fold domains"/>
    <property type="match status" value="1"/>
</dbReference>
<dbReference type="KEGG" id="kbs:EPA93_25480"/>
<name>A0A4P6JU51_KTERU</name>
<dbReference type="InterPro" id="IPR036291">
    <property type="entry name" value="NAD(P)-bd_dom_sf"/>
</dbReference>
<dbReference type="PANTHER" id="PTHR48079">
    <property type="entry name" value="PROTEIN YEEZ"/>
    <property type="match status" value="1"/>
</dbReference>
<dbReference type="InterPro" id="IPR051783">
    <property type="entry name" value="NAD(P)-dependent_oxidoreduct"/>
</dbReference>
<reference evidence="2 3" key="1">
    <citation type="submission" date="2019-01" db="EMBL/GenBank/DDBJ databases">
        <title>Ktedonosporobacter rubrisoli SCAWS-G2.</title>
        <authorList>
            <person name="Huang Y."/>
            <person name="Yan B."/>
        </authorList>
    </citation>
    <scope>NUCLEOTIDE SEQUENCE [LARGE SCALE GENOMIC DNA]</scope>
    <source>
        <strain evidence="2 3">SCAWS-G2</strain>
    </source>
</reference>
<dbReference type="AlphaFoldDB" id="A0A4P6JU51"/>
<dbReference type="OrthoDB" id="112777at2"/>
<dbReference type="EMBL" id="CP035758">
    <property type="protein sequence ID" value="QBD79148.1"/>
    <property type="molecule type" value="Genomic_DNA"/>
</dbReference>
<dbReference type="PANTHER" id="PTHR48079:SF6">
    <property type="entry name" value="NAD(P)-BINDING DOMAIN-CONTAINING PROTEIN-RELATED"/>
    <property type="match status" value="1"/>
</dbReference>
<evidence type="ECO:0000259" key="1">
    <source>
        <dbReference type="Pfam" id="PF01370"/>
    </source>
</evidence>
<protein>
    <submittedName>
        <fullName evidence="2">NAD-dependent epimerase/dehydratase family protein</fullName>
    </submittedName>
</protein>
<dbReference type="Proteomes" id="UP000290365">
    <property type="component" value="Chromosome"/>
</dbReference>
<evidence type="ECO:0000313" key="2">
    <source>
        <dbReference type="EMBL" id="QBD79148.1"/>
    </source>
</evidence>
<sequence length="327" mass="35047">MPNASPFHVVLGATGGVGQALVQELATQGAHLRAVNRSGQASVPPGVEVMAADLTDSESTRAACQGASIVYHCAGAPYPQWAASMPIWLDNIISAVSGTEATLVYIDNNYMYAPTAQPLTEDSNQAPSSRKGQLRKQLAEAILTAHTQGKIKATIGRTPDFYGPGVRASAMGEQFFSAVVAGSRVPWLGKLDVPHAFSFVEDVARGLITLGTHEEALGQVWHLPTAPALTGRQYIALASEAAGVQARPLPVSGLLLRILGLTNLVLRESVEMLYAFNAPLLFDGSKYSRTFGETFTSHQEAMRRTVTWYRELATPRSVENAEERTKA</sequence>
<proteinExistence type="predicted"/>
<dbReference type="RefSeq" id="WP_129890201.1">
    <property type="nucleotide sequence ID" value="NZ_CP035758.1"/>
</dbReference>
<dbReference type="Pfam" id="PF01370">
    <property type="entry name" value="Epimerase"/>
    <property type="match status" value="1"/>
</dbReference>
<organism evidence="2 3">
    <name type="scientific">Ktedonosporobacter rubrisoli</name>
    <dbReference type="NCBI Taxonomy" id="2509675"/>
    <lineage>
        <taxon>Bacteria</taxon>
        <taxon>Bacillati</taxon>
        <taxon>Chloroflexota</taxon>
        <taxon>Ktedonobacteria</taxon>
        <taxon>Ktedonobacterales</taxon>
        <taxon>Ktedonosporobacteraceae</taxon>
        <taxon>Ktedonosporobacter</taxon>
    </lineage>
</organism>
<dbReference type="Gene3D" id="3.40.50.720">
    <property type="entry name" value="NAD(P)-binding Rossmann-like Domain"/>
    <property type="match status" value="1"/>
</dbReference>